<feature type="domain" description="CCHC-type" evidence="1">
    <location>
        <begin position="151"/>
        <end position="167"/>
    </location>
</feature>
<dbReference type="Gene3D" id="4.10.60.10">
    <property type="entry name" value="Zinc finger, CCHC-type"/>
    <property type="match status" value="1"/>
</dbReference>
<organism evidence="3">
    <name type="scientific">Camponotus floridanus</name>
    <name type="common">Florida carpenter ant</name>
    <dbReference type="NCBI Taxonomy" id="104421"/>
    <lineage>
        <taxon>Eukaryota</taxon>
        <taxon>Metazoa</taxon>
        <taxon>Ecdysozoa</taxon>
        <taxon>Arthropoda</taxon>
        <taxon>Hexapoda</taxon>
        <taxon>Insecta</taxon>
        <taxon>Pterygota</taxon>
        <taxon>Neoptera</taxon>
        <taxon>Endopterygota</taxon>
        <taxon>Hymenoptera</taxon>
        <taxon>Apocrita</taxon>
        <taxon>Aculeata</taxon>
        <taxon>Formicoidea</taxon>
        <taxon>Formicidae</taxon>
        <taxon>Formicinae</taxon>
        <taxon>Camponotus</taxon>
    </lineage>
</organism>
<evidence type="ECO:0000313" key="3">
    <source>
        <dbReference type="Proteomes" id="UP000000311"/>
    </source>
</evidence>
<name>E2A8D8_CAMFO</name>
<dbReference type="SUPFAM" id="SSF57756">
    <property type="entry name" value="Retrovirus zinc finger-like domains"/>
    <property type="match status" value="1"/>
</dbReference>
<feature type="non-terminal residue" evidence="2">
    <location>
        <position position="1"/>
    </location>
</feature>
<proteinExistence type="predicted"/>
<sequence length="199" mass="22421">YAGILKKAREEISLEQIGIEKTKIRKTAAGNILIEIPGMKKVEEADRLATELNKVLDGAAIVARPTINRDLRLFGLDDSISQDEINWKIAEYGGCKREEVKVGDIKPMRNGLGMVWLKCPLGAAVTVAKMEKIKIGWSIIKVELIHAREKQCFKCWRFGHLKYNCTSNIDRTKCCYRCGSERHLVSACSKDAHCIICKE</sequence>
<evidence type="ECO:0000313" key="2">
    <source>
        <dbReference type="EMBL" id="EFN70301.1"/>
    </source>
</evidence>
<keyword evidence="3" id="KW-1185">Reference proteome</keyword>
<dbReference type="GO" id="GO:0003676">
    <property type="term" value="F:nucleic acid binding"/>
    <property type="evidence" value="ECO:0007669"/>
    <property type="project" value="InterPro"/>
</dbReference>
<evidence type="ECO:0000259" key="1">
    <source>
        <dbReference type="SMART" id="SM00343"/>
    </source>
</evidence>
<dbReference type="EMBL" id="GL437554">
    <property type="protein sequence ID" value="EFN70301.1"/>
    <property type="molecule type" value="Genomic_DNA"/>
</dbReference>
<reference evidence="2 3" key="1">
    <citation type="journal article" date="2010" name="Science">
        <title>Genomic comparison of the ants Camponotus floridanus and Harpegnathos saltator.</title>
        <authorList>
            <person name="Bonasio R."/>
            <person name="Zhang G."/>
            <person name="Ye C."/>
            <person name="Mutti N.S."/>
            <person name="Fang X."/>
            <person name="Qin N."/>
            <person name="Donahue G."/>
            <person name="Yang P."/>
            <person name="Li Q."/>
            <person name="Li C."/>
            <person name="Zhang P."/>
            <person name="Huang Z."/>
            <person name="Berger S.L."/>
            <person name="Reinberg D."/>
            <person name="Wang J."/>
            <person name="Liebig J."/>
        </authorList>
    </citation>
    <scope>NUCLEOTIDE SEQUENCE [LARGE SCALE GENOMIC DNA]</scope>
    <source>
        <strain evidence="3">C129</strain>
    </source>
</reference>
<dbReference type="InterPro" id="IPR036875">
    <property type="entry name" value="Znf_CCHC_sf"/>
</dbReference>
<dbReference type="Proteomes" id="UP000000311">
    <property type="component" value="Unassembled WGS sequence"/>
</dbReference>
<feature type="domain" description="CCHC-type" evidence="1">
    <location>
        <begin position="174"/>
        <end position="190"/>
    </location>
</feature>
<dbReference type="InParanoid" id="E2A8D8"/>
<dbReference type="AlphaFoldDB" id="E2A8D8"/>
<dbReference type="OrthoDB" id="7554612at2759"/>
<protein>
    <recommendedName>
        <fullName evidence="1">CCHC-type domain-containing protein</fullName>
    </recommendedName>
</protein>
<dbReference type="OMA" id="HCIICKE"/>
<gene>
    <name evidence="2" type="ORF">EAG_00394</name>
</gene>
<dbReference type="InterPro" id="IPR001878">
    <property type="entry name" value="Znf_CCHC"/>
</dbReference>
<dbReference type="GO" id="GO:0008270">
    <property type="term" value="F:zinc ion binding"/>
    <property type="evidence" value="ECO:0007669"/>
    <property type="project" value="InterPro"/>
</dbReference>
<dbReference type="SMART" id="SM00343">
    <property type="entry name" value="ZnF_C2HC"/>
    <property type="match status" value="2"/>
</dbReference>
<feature type="non-terminal residue" evidence="2">
    <location>
        <position position="199"/>
    </location>
</feature>
<accession>E2A8D8</accession>